<organism evidence="2 3">
    <name type="scientific">Arabidopsis thaliana</name>
    <name type="common">Mouse-ear cress</name>
    <dbReference type="NCBI Taxonomy" id="3702"/>
    <lineage>
        <taxon>Eukaryota</taxon>
        <taxon>Viridiplantae</taxon>
        <taxon>Streptophyta</taxon>
        <taxon>Embryophyta</taxon>
        <taxon>Tracheophyta</taxon>
        <taxon>Spermatophyta</taxon>
        <taxon>Magnoliopsida</taxon>
        <taxon>eudicotyledons</taxon>
        <taxon>Gunneridae</taxon>
        <taxon>Pentapetalae</taxon>
        <taxon>rosids</taxon>
        <taxon>malvids</taxon>
        <taxon>Brassicales</taxon>
        <taxon>Brassicaceae</taxon>
        <taxon>Camelineae</taxon>
        <taxon>Arabidopsis</taxon>
    </lineage>
</organism>
<dbReference type="Proteomes" id="UP000516314">
    <property type="component" value="Chromosome 5"/>
</dbReference>
<dbReference type="PANTHER" id="PTHR44259:SF89">
    <property type="entry name" value="DUF295 DOMAIN-CONTAINING PROTEIN-RELATED"/>
    <property type="match status" value="1"/>
</dbReference>
<dbReference type="InterPro" id="IPR005174">
    <property type="entry name" value="KIB1-4_b-propeller"/>
</dbReference>
<evidence type="ECO:0000259" key="1">
    <source>
        <dbReference type="Pfam" id="PF03478"/>
    </source>
</evidence>
<reference evidence="2 3" key="1">
    <citation type="submission" date="2020-09" db="EMBL/GenBank/DDBJ databases">
        <authorList>
            <person name="Ashkenazy H."/>
        </authorList>
    </citation>
    <scope>NUCLEOTIDE SEQUENCE [LARGE SCALE GENOMIC DNA]</scope>
    <source>
        <strain evidence="3">cv. Cdm-0</strain>
    </source>
</reference>
<gene>
    <name evidence="2" type="ORF">AT9943_LOCUS21424</name>
</gene>
<protein>
    <submittedName>
        <fullName evidence="2">(thale cress) hypothetical protein</fullName>
    </submittedName>
</protein>
<sequence>MPQLLSQILKPFVNKNVFRHNIMVRTWRSSTQSHGCYPMMMIDHILKVGDSSDGRVERGDESLGEKEVWITDPKLAEVVRSSMNIILNQRGQDIHMVEKTEYTLPKFIDNVHLYMEHISSRNITENFYFPPLPKGSQIQNIAMSSCPDINNEDWVMAVKFSGSKLKLYRHNKDFRWIDIETTHESISPHSSLMYSKKDQRFYVPTPGCNYLCSFDLNFKEKDKLEFVEVRKTDLPKYELFEFMEINSFTRTDHMVESPSGEHFLISWYYGDECKLNYKELTVIHNTKQFKVFREKEELTDRKTKFMSYTENIGDLCIFLGHGEALCIPASTIPGLKPNCIYFAGHNYGVFDITTQTCYLFSTDEGLLSSTQFPSWPHPLSLTPN</sequence>
<evidence type="ECO:0000313" key="3">
    <source>
        <dbReference type="Proteomes" id="UP000516314"/>
    </source>
</evidence>
<evidence type="ECO:0000313" key="2">
    <source>
        <dbReference type="EMBL" id="CAD5334099.1"/>
    </source>
</evidence>
<feature type="domain" description="KIB1-4 beta-propeller" evidence="1">
    <location>
        <begin position="125"/>
        <end position="351"/>
    </location>
</feature>
<name>A0A7G2FG31_ARATH</name>
<dbReference type="AlphaFoldDB" id="A0A7G2FG31"/>
<accession>A0A7G2FG31</accession>
<dbReference type="EMBL" id="LR881470">
    <property type="protein sequence ID" value="CAD5334099.1"/>
    <property type="molecule type" value="Genomic_DNA"/>
</dbReference>
<dbReference type="InterPro" id="IPR050942">
    <property type="entry name" value="F-box_BR-signaling"/>
</dbReference>
<proteinExistence type="predicted"/>
<dbReference type="PANTHER" id="PTHR44259">
    <property type="entry name" value="OS07G0183000 PROTEIN-RELATED"/>
    <property type="match status" value="1"/>
</dbReference>
<dbReference type="Pfam" id="PF03478">
    <property type="entry name" value="Beta-prop_KIB1-4"/>
    <property type="match status" value="1"/>
</dbReference>